<sequence length="472" mass="51553">MADIFSGKNVKIYYNVDTGNRAVVTAGNIEISQLAQYPSFSMGNEVAKIETYNDEYANAITGQQTVDEIEIVVNYVPTDTTHQFLDAAYDGGQEFQITIFYNEDLEAGRLESVMVNGVLASRTISGGKDAAVTMSYSFVPTELVSYAPRAIPVTLHRGDYGVGSDGTVDYPQYEPDKATGNAFVKISAGSSDNPTSVDMMGIELVDGKPENTNIMMTTTGDLRMYARNATTAWTRLYTSNEADTRYLIKTNNLSDLSDFVLARSNLDVYSKTEADDKFMEGKDNLSEITDTEEARTNLDVYSKSETDSLADSVQTNLDTYITSNNETIDSINTIIIVNKNQVDGLSDTVDGISSDISDLVDVVNANKTQVDNYITINNEVIENINSTLDQLSDSVDTRFVNVVLKTTTVNGKPLTGNITLIKSDVGLGNVTNDAQLKIASNLSDLGNIATARSNLQLERYRQGTTETSIFKC</sequence>
<reference evidence="1 2" key="1">
    <citation type="submission" date="2018-12" db="EMBL/GenBank/DDBJ databases">
        <authorList>
            <consortium name="Pathogen Informatics"/>
        </authorList>
    </citation>
    <scope>NUCLEOTIDE SEQUENCE [LARGE SCALE GENOMIC DNA]</scope>
    <source>
        <strain evidence="1 2">NCTC11075</strain>
    </source>
</reference>
<dbReference type="EMBL" id="LR134204">
    <property type="protein sequence ID" value="VEB94236.1"/>
    <property type="molecule type" value="Genomic_DNA"/>
</dbReference>
<name>A0A3S4KPY9_CITKO</name>
<evidence type="ECO:0000313" key="1">
    <source>
        <dbReference type="EMBL" id="VEB94236.1"/>
    </source>
</evidence>
<gene>
    <name evidence="1" type="ORF">NCTC11075_05152</name>
</gene>
<accession>A0A3S4KPY9</accession>
<proteinExistence type="predicted"/>
<dbReference type="AlphaFoldDB" id="A0A3S4KPY9"/>
<evidence type="ECO:0008006" key="3">
    <source>
        <dbReference type="Google" id="ProtNLM"/>
    </source>
</evidence>
<organism evidence="1 2">
    <name type="scientific">Citrobacter koseri</name>
    <name type="common">Citrobacter diversus</name>
    <dbReference type="NCBI Taxonomy" id="545"/>
    <lineage>
        <taxon>Bacteria</taxon>
        <taxon>Pseudomonadati</taxon>
        <taxon>Pseudomonadota</taxon>
        <taxon>Gammaproteobacteria</taxon>
        <taxon>Enterobacterales</taxon>
        <taxon>Enterobacteriaceae</taxon>
        <taxon>Citrobacter</taxon>
    </lineage>
</organism>
<protein>
    <recommendedName>
        <fullName evidence="3">Tail fiber protein</fullName>
    </recommendedName>
</protein>
<dbReference type="Gene3D" id="4.10.410.40">
    <property type="match status" value="1"/>
</dbReference>
<evidence type="ECO:0000313" key="2">
    <source>
        <dbReference type="Proteomes" id="UP000270272"/>
    </source>
</evidence>
<dbReference type="Proteomes" id="UP000270272">
    <property type="component" value="Chromosome"/>
</dbReference>